<reference evidence="3 4" key="1">
    <citation type="submission" date="2016-11" db="EMBL/GenBank/DDBJ databases">
        <title>The macronuclear genome of Stentor coeruleus: a giant cell with tiny introns.</title>
        <authorList>
            <person name="Slabodnick M."/>
            <person name="Ruby J.G."/>
            <person name="Reiff S.B."/>
            <person name="Swart E.C."/>
            <person name="Gosai S."/>
            <person name="Prabakaran S."/>
            <person name="Witkowska E."/>
            <person name="Larue G.E."/>
            <person name="Fisher S."/>
            <person name="Freeman R.M."/>
            <person name="Gunawardena J."/>
            <person name="Chu W."/>
            <person name="Stover N.A."/>
            <person name="Gregory B.D."/>
            <person name="Nowacki M."/>
            <person name="Derisi J."/>
            <person name="Roy S.W."/>
            <person name="Marshall W.F."/>
            <person name="Sood P."/>
        </authorList>
    </citation>
    <scope>NUCLEOTIDE SEQUENCE [LARGE SCALE GENOMIC DNA]</scope>
    <source>
        <strain evidence="3">WM001</strain>
    </source>
</reference>
<proteinExistence type="predicted"/>
<feature type="region of interest" description="Disordered" evidence="2">
    <location>
        <begin position="23"/>
        <end position="50"/>
    </location>
</feature>
<evidence type="ECO:0000256" key="2">
    <source>
        <dbReference type="SAM" id="MobiDB-lite"/>
    </source>
</evidence>
<dbReference type="EMBL" id="MPUH01000491">
    <property type="protein sequence ID" value="OMJ79038.1"/>
    <property type="molecule type" value="Genomic_DNA"/>
</dbReference>
<dbReference type="AlphaFoldDB" id="A0A1R2BQI4"/>
<evidence type="ECO:0000313" key="3">
    <source>
        <dbReference type="EMBL" id="OMJ79038.1"/>
    </source>
</evidence>
<gene>
    <name evidence="3" type="ORF">SteCoe_21021</name>
</gene>
<feature type="coiled-coil region" evidence="1">
    <location>
        <begin position="414"/>
        <end position="496"/>
    </location>
</feature>
<feature type="compositionally biased region" description="Basic and acidic residues" evidence="2">
    <location>
        <begin position="30"/>
        <end position="43"/>
    </location>
</feature>
<evidence type="ECO:0000313" key="4">
    <source>
        <dbReference type="Proteomes" id="UP000187209"/>
    </source>
</evidence>
<keyword evidence="4" id="KW-1185">Reference proteome</keyword>
<feature type="region of interest" description="Disordered" evidence="2">
    <location>
        <begin position="72"/>
        <end position="92"/>
    </location>
</feature>
<keyword evidence="1" id="KW-0175">Coiled coil</keyword>
<comment type="caution">
    <text evidence="3">The sequence shown here is derived from an EMBL/GenBank/DDBJ whole genome shotgun (WGS) entry which is preliminary data.</text>
</comment>
<accession>A0A1R2BQI4</accession>
<sequence length="510" mass="59147">MKNEKIVRTAFVRSFSTKTLALSSLGGRNPLKDSGQKSSREASLDSSKSSIRKFEKCLPKLEMEKAFIKPKPSAKSFRSQSSDRAIKAKNEESQSRYCKDSLQEYALLDDIMSKFTLKSIESIRKEYSATIGNEVVYKNFIALLSQLDPVFHQNQLLQFSMSRAREVFHLYLSRPGQVLQTFKTLPKTCESTRISKTILSQCKNNIKSINKDKIKGAANDILEALKLILSIQSKTFKSKVFIPKEPDYLKLKTQEDFTAEDPNFDISITNIATLPSEIEKPSTPINTCASEEPIDNPLKPITNDLTKSSKKKILDQLFLKLKDPTNYNESNTYQTSENIVESQENLENQFSCKISNTKNQESIKIKPSRRSNSSIQNYMKKTKKPSEIPTEFTKPVLKNVKSDLRKREWDELRKRKKEAEERDKKEILDEIKKKQEEEESLKRFLGEKKKNEKAEIMRYKEEEIKEQRRIKELKKMENMMEIMDEVKRNIEKSEMMKNSSKVFDLEDNDV</sequence>
<name>A0A1R2BQI4_9CILI</name>
<protein>
    <submittedName>
        <fullName evidence="3">Uncharacterized protein</fullName>
    </submittedName>
</protein>
<dbReference type="Proteomes" id="UP000187209">
    <property type="component" value="Unassembled WGS sequence"/>
</dbReference>
<evidence type="ECO:0000256" key="1">
    <source>
        <dbReference type="SAM" id="Coils"/>
    </source>
</evidence>
<organism evidence="3 4">
    <name type="scientific">Stentor coeruleus</name>
    <dbReference type="NCBI Taxonomy" id="5963"/>
    <lineage>
        <taxon>Eukaryota</taxon>
        <taxon>Sar</taxon>
        <taxon>Alveolata</taxon>
        <taxon>Ciliophora</taxon>
        <taxon>Postciliodesmatophora</taxon>
        <taxon>Heterotrichea</taxon>
        <taxon>Heterotrichida</taxon>
        <taxon>Stentoridae</taxon>
        <taxon>Stentor</taxon>
    </lineage>
</organism>